<reference evidence="1" key="1">
    <citation type="submission" date="2021-06" db="EMBL/GenBank/DDBJ databases">
        <authorList>
            <person name="Hodson N. C."/>
            <person name="Mongue J. A."/>
            <person name="Jaron S. K."/>
        </authorList>
    </citation>
    <scope>NUCLEOTIDE SEQUENCE</scope>
</reference>
<name>A0A8J2L2C6_9HEXA</name>
<keyword evidence="2" id="KW-1185">Reference proteome</keyword>
<accession>A0A8J2L2C6</accession>
<evidence type="ECO:0000313" key="1">
    <source>
        <dbReference type="EMBL" id="CAG7826231.1"/>
    </source>
</evidence>
<dbReference type="EMBL" id="CAJVCH010539099">
    <property type="protein sequence ID" value="CAG7826231.1"/>
    <property type="molecule type" value="Genomic_DNA"/>
</dbReference>
<organism evidence="1 2">
    <name type="scientific">Allacma fusca</name>
    <dbReference type="NCBI Taxonomy" id="39272"/>
    <lineage>
        <taxon>Eukaryota</taxon>
        <taxon>Metazoa</taxon>
        <taxon>Ecdysozoa</taxon>
        <taxon>Arthropoda</taxon>
        <taxon>Hexapoda</taxon>
        <taxon>Collembola</taxon>
        <taxon>Symphypleona</taxon>
        <taxon>Sminthuridae</taxon>
        <taxon>Allacma</taxon>
    </lineage>
</organism>
<sequence length="24" mass="2770">LKIEQIGIKTLDNMDFQGGNFFIQ</sequence>
<dbReference type="AlphaFoldDB" id="A0A8J2L2C6"/>
<evidence type="ECO:0000313" key="2">
    <source>
        <dbReference type="Proteomes" id="UP000708208"/>
    </source>
</evidence>
<comment type="caution">
    <text evidence="1">The sequence shown here is derived from an EMBL/GenBank/DDBJ whole genome shotgun (WGS) entry which is preliminary data.</text>
</comment>
<protein>
    <submittedName>
        <fullName evidence="1">Uncharacterized protein</fullName>
    </submittedName>
</protein>
<gene>
    <name evidence="1" type="ORF">AFUS01_LOCUS36296</name>
</gene>
<feature type="non-terminal residue" evidence="1">
    <location>
        <position position="1"/>
    </location>
</feature>
<proteinExistence type="predicted"/>
<dbReference type="Proteomes" id="UP000708208">
    <property type="component" value="Unassembled WGS sequence"/>
</dbReference>